<dbReference type="EC" id="2.4.2.1" evidence="3"/>
<dbReference type="Gene3D" id="3.40.50.1580">
    <property type="entry name" value="Nucleoside phosphorylase domain"/>
    <property type="match status" value="1"/>
</dbReference>
<proteinExistence type="inferred from homology"/>
<evidence type="ECO:0000256" key="5">
    <source>
        <dbReference type="ARBA" id="ARBA00022679"/>
    </source>
</evidence>
<evidence type="ECO:0000256" key="7">
    <source>
        <dbReference type="SAM" id="MobiDB-lite"/>
    </source>
</evidence>
<dbReference type="CDD" id="cd09009">
    <property type="entry name" value="PNP-EcPNPII_like"/>
    <property type="match status" value="1"/>
</dbReference>
<evidence type="ECO:0000256" key="1">
    <source>
        <dbReference type="ARBA" id="ARBA00005058"/>
    </source>
</evidence>
<reference evidence="9" key="1">
    <citation type="submission" date="2021-11" db="EMBL/GenBank/DDBJ databases">
        <title>Genome sequence.</title>
        <authorList>
            <person name="Sun Q."/>
        </authorList>
    </citation>
    <scope>NUCLEOTIDE SEQUENCE</scope>
    <source>
        <strain evidence="9">JC740</strain>
    </source>
</reference>
<name>A0ABS8NII5_9BACT</name>
<dbReference type="GO" id="GO:0004731">
    <property type="term" value="F:purine-nucleoside phosphorylase activity"/>
    <property type="evidence" value="ECO:0007669"/>
    <property type="project" value="UniProtKB-EC"/>
</dbReference>
<dbReference type="EMBL" id="JAJKFW010000024">
    <property type="protein sequence ID" value="MCC9643367.1"/>
    <property type="molecule type" value="Genomic_DNA"/>
</dbReference>
<accession>A0ABS8NII5</accession>
<evidence type="ECO:0000256" key="3">
    <source>
        <dbReference type="ARBA" id="ARBA00011886"/>
    </source>
</evidence>
<dbReference type="PANTHER" id="PTHR11904">
    <property type="entry name" value="METHYLTHIOADENOSINE/PURINE NUCLEOSIDE PHOSPHORYLASE"/>
    <property type="match status" value="1"/>
</dbReference>
<comment type="caution">
    <text evidence="9">The sequence shown here is derived from an EMBL/GenBank/DDBJ whole genome shotgun (WGS) entry which is preliminary data.</text>
</comment>
<comment type="pathway">
    <text evidence="1">Purine metabolism; purine nucleoside salvage.</text>
</comment>
<evidence type="ECO:0000256" key="6">
    <source>
        <dbReference type="ARBA" id="ARBA00031036"/>
    </source>
</evidence>
<keyword evidence="5 9" id="KW-0808">Transferase</keyword>
<dbReference type="SUPFAM" id="SSF53167">
    <property type="entry name" value="Purine and uridine phosphorylases"/>
    <property type="match status" value="1"/>
</dbReference>
<feature type="region of interest" description="Disordered" evidence="7">
    <location>
        <begin position="1"/>
        <end position="32"/>
    </location>
</feature>
<evidence type="ECO:0000256" key="2">
    <source>
        <dbReference type="ARBA" id="ARBA00006751"/>
    </source>
</evidence>
<dbReference type="Proteomes" id="UP001430306">
    <property type="component" value="Unassembled WGS sequence"/>
</dbReference>
<evidence type="ECO:0000313" key="9">
    <source>
        <dbReference type="EMBL" id="MCC9643367.1"/>
    </source>
</evidence>
<keyword evidence="10" id="KW-1185">Reference proteome</keyword>
<dbReference type="RefSeq" id="WP_230274324.1">
    <property type="nucleotide sequence ID" value="NZ_JAJKFW010000024.1"/>
</dbReference>
<dbReference type="InterPro" id="IPR000845">
    <property type="entry name" value="Nucleoside_phosphorylase_d"/>
</dbReference>
<dbReference type="PANTHER" id="PTHR11904:SF9">
    <property type="entry name" value="PURINE NUCLEOSIDE PHOSPHORYLASE-RELATED"/>
    <property type="match status" value="1"/>
</dbReference>
<evidence type="ECO:0000256" key="4">
    <source>
        <dbReference type="ARBA" id="ARBA00022676"/>
    </source>
</evidence>
<dbReference type="InterPro" id="IPR035994">
    <property type="entry name" value="Nucleoside_phosphorylase_sf"/>
</dbReference>
<comment type="similarity">
    <text evidence="2">Belongs to the PNP/MTAP phosphorylase family.</text>
</comment>
<gene>
    <name evidence="9" type="ORF">LOC71_13865</name>
</gene>
<evidence type="ECO:0000313" key="10">
    <source>
        <dbReference type="Proteomes" id="UP001430306"/>
    </source>
</evidence>
<protein>
    <recommendedName>
        <fullName evidence="3">purine-nucleoside phosphorylase</fullName>
        <ecNumber evidence="3">2.4.2.1</ecNumber>
    </recommendedName>
    <alternativeName>
        <fullName evidence="6">Inosine-guanosine phosphorylase</fullName>
    </alternativeName>
</protein>
<feature type="domain" description="Nucleoside phosphorylase" evidence="8">
    <location>
        <begin position="63"/>
        <end position="310"/>
    </location>
</feature>
<dbReference type="NCBIfam" id="NF006054">
    <property type="entry name" value="PRK08202.1"/>
    <property type="match status" value="1"/>
</dbReference>
<keyword evidence="4 9" id="KW-0328">Glycosyltransferase</keyword>
<dbReference type="InterPro" id="IPR011268">
    <property type="entry name" value="Purine_phosphorylase"/>
</dbReference>
<feature type="compositionally biased region" description="Polar residues" evidence="7">
    <location>
        <begin position="1"/>
        <end position="22"/>
    </location>
</feature>
<organism evidence="9 10">
    <name type="scientific">Rhodopirellula halodulae</name>
    <dbReference type="NCBI Taxonomy" id="2894198"/>
    <lineage>
        <taxon>Bacteria</taxon>
        <taxon>Pseudomonadati</taxon>
        <taxon>Planctomycetota</taxon>
        <taxon>Planctomycetia</taxon>
        <taxon>Pirellulales</taxon>
        <taxon>Pirellulaceae</taxon>
        <taxon>Rhodopirellula</taxon>
    </lineage>
</organism>
<sequence>MTTSPHSFAASNPTPNATSSAEESTDDFAGDRAWKVEDELRSAQIAELRKRAPILDDFSSRPLGVILGSGLGGLADSIESPVTVSYREIPGLAGSTAAGHRGEFLVGFLESRPIVAMAGRLHTYEGHAIADVTRPVALMAGVGVDRLLVSCAAGGLNPSYSVGDLVILSDHSSWLHGKLGALPQPDLSWADVPTFRRSLQTCDVELHRIAKETARQNSFDLHRGMYLAVTGPNYETRAECRMMRRLGADLVGMSTVPELLLAASKGVRTLGIAVVTNLALPDAPATADHEEVLDVCGQAADRLQQIVRAIALDGNRSVGEPQPPFDPMVNGT</sequence>
<dbReference type="NCBIfam" id="TIGR01697">
    <property type="entry name" value="PNPH-PUNA-XAPA"/>
    <property type="match status" value="1"/>
</dbReference>
<evidence type="ECO:0000259" key="8">
    <source>
        <dbReference type="Pfam" id="PF01048"/>
    </source>
</evidence>
<dbReference type="Pfam" id="PF01048">
    <property type="entry name" value="PNP_UDP_1"/>
    <property type="match status" value="1"/>
</dbReference>